<name>A0A6P9A2B7_THRPL</name>
<accession>A0A6P9A2B7</accession>
<protein>
    <submittedName>
        <fullName evidence="3 4">Uncharacterized protein LOC117651497</fullName>
    </submittedName>
</protein>
<dbReference type="RefSeq" id="XP_034251425.1">
    <property type="nucleotide sequence ID" value="XM_034395534.1"/>
</dbReference>
<dbReference type="Proteomes" id="UP000515158">
    <property type="component" value="Unplaced"/>
</dbReference>
<sequence length="385" mass="44306">MDISTKNRSDPKRRAMKKRLSLWDSFFSKVQNEFVNSTANNSEIDLSCLQDPKLLSVEDEHNNLRRSLRVEHGINEESEISESEAEWQINENGDNATDCDNMSGEALDESESEIQKTSNTQPNHKKFQTGIFKKPTDKNIVSPGMKKIEVMRTISTKLNHKADAKKNKTKEKMNQDHTTENFLQPKIRRGKVVEELQNSPENYEKRPKAHDLSTQIISNHEKELSQAQTFRVPVENSRAKQPSVALIRLPEATSQSKTCRTDHELHESNSNNIDGLDVDGHSRRDPSQSSMFSPQNTISDEVMTEDQRKRKRALLEMCKQYDLWKLHKERKSGRRGSIYILSDLNEEISDANRIVPALPSPVKNPIQIPRRFTLKKCNPRKKFST</sequence>
<dbReference type="GeneID" id="117651497"/>
<evidence type="ECO:0000313" key="4">
    <source>
        <dbReference type="RefSeq" id="XP_034251425.1"/>
    </source>
</evidence>
<organism evidence="3">
    <name type="scientific">Thrips palmi</name>
    <name type="common">Melon thrips</name>
    <dbReference type="NCBI Taxonomy" id="161013"/>
    <lineage>
        <taxon>Eukaryota</taxon>
        <taxon>Metazoa</taxon>
        <taxon>Ecdysozoa</taxon>
        <taxon>Arthropoda</taxon>
        <taxon>Hexapoda</taxon>
        <taxon>Insecta</taxon>
        <taxon>Pterygota</taxon>
        <taxon>Neoptera</taxon>
        <taxon>Paraneoptera</taxon>
        <taxon>Thysanoptera</taxon>
        <taxon>Terebrantia</taxon>
        <taxon>Thripoidea</taxon>
        <taxon>Thripidae</taxon>
        <taxon>Thrips</taxon>
    </lineage>
</organism>
<dbReference type="AlphaFoldDB" id="A0A6P9A2B7"/>
<keyword evidence="2" id="KW-1185">Reference proteome</keyword>
<feature type="region of interest" description="Disordered" evidence="1">
    <location>
        <begin position="251"/>
        <end position="305"/>
    </location>
</feature>
<evidence type="ECO:0000313" key="2">
    <source>
        <dbReference type="Proteomes" id="UP000515158"/>
    </source>
</evidence>
<proteinExistence type="predicted"/>
<evidence type="ECO:0000256" key="1">
    <source>
        <dbReference type="SAM" id="MobiDB-lite"/>
    </source>
</evidence>
<feature type="compositionally biased region" description="Polar residues" evidence="1">
    <location>
        <begin position="287"/>
        <end position="299"/>
    </location>
</feature>
<dbReference type="KEGG" id="tpal:117651497"/>
<dbReference type="RefSeq" id="XP_034251424.1">
    <property type="nucleotide sequence ID" value="XM_034395533.1"/>
</dbReference>
<evidence type="ECO:0000313" key="3">
    <source>
        <dbReference type="RefSeq" id="XP_034251424.1"/>
    </source>
</evidence>
<gene>
    <name evidence="3 4" type="primary">LOC117651497</name>
</gene>
<dbReference type="OrthoDB" id="10674757at2759"/>
<reference evidence="3 4" key="1">
    <citation type="submission" date="2025-04" db="UniProtKB">
        <authorList>
            <consortium name="RefSeq"/>
        </authorList>
    </citation>
    <scope>IDENTIFICATION</scope>
    <source>
        <tissue evidence="3 4">Total insect</tissue>
    </source>
</reference>